<dbReference type="GO" id="GO:0005524">
    <property type="term" value="F:ATP binding"/>
    <property type="evidence" value="ECO:0007669"/>
    <property type="project" value="UniProtKB-KW"/>
</dbReference>
<evidence type="ECO:0000256" key="7">
    <source>
        <dbReference type="ARBA" id="ARBA00023136"/>
    </source>
</evidence>
<dbReference type="InterPro" id="IPR027417">
    <property type="entry name" value="P-loop_NTPase"/>
</dbReference>
<dbReference type="SUPFAM" id="SSF52540">
    <property type="entry name" value="P-loop containing nucleoside triphosphate hydrolases"/>
    <property type="match status" value="1"/>
</dbReference>
<evidence type="ECO:0000256" key="4">
    <source>
        <dbReference type="ARBA" id="ARBA00022475"/>
    </source>
</evidence>
<dbReference type="GO" id="GO:0005886">
    <property type="term" value="C:plasma membrane"/>
    <property type="evidence" value="ECO:0007669"/>
    <property type="project" value="UniProtKB-SubCell"/>
</dbReference>
<dbReference type="CDD" id="cd03257">
    <property type="entry name" value="ABC_NikE_OppD_transporters"/>
    <property type="match status" value="1"/>
</dbReference>
<keyword evidence="5" id="KW-0547">Nucleotide-binding</keyword>
<evidence type="ECO:0000256" key="6">
    <source>
        <dbReference type="ARBA" id="ARBA00022840"/>
    </source>
</evidence>
<evidence type="ECO:0000256" key="2">
    <source>
        <dbReference type="ARBA" id="ARBA00005417"/>
    </source>
</evidence>
<dbReference type="InterPro" id="IPR017871">
    <property type="entry name" value="ABC_transporter-like_CS"/>
</dbReference>
<keyword evidence="7" id="KW-0472">Membrane</keyword>
<dbReference type="GO" id="GO:0015833">
    <property type="term" value="P:peptide transport"/>
    <property type="evidence" value="ECO:0007669"/>
    <property type="project" value="InterPro"/>
</dbReference>
<dbReference type="InterPro" id="IPR003593">
    <property type="entry name" value="AAA+_ATPase"/>
</dbReference>
<reference evidence="9" key="1">
    <citation type="journal article" date="2021" name="PeerJ">
        <title>Extensive microbial diversity within the chicken gut microbiome revealed by metagenomics and culture.</title>
        <authorList>
            <person name="Gilroy R."/>
            <person name="Ravi A."/>
            <person name="Getino M."/>
            <person name="Pursley I."/>
            <person name="Horton D.L."/>
            <person name="Alikhan N.F."/>
            <person name="Baker D."/>
            <person name="Gharbi K."/>
            <person name="Hall N."/>
            <person name="Watson M."/>
            <person name="Adriaenssens E.M."/>
            <person name="Foster-Nyarko E."/>
            <person name="Jarju S."/>
            <person name="Secka A."/>
            <person name="Antonio M."/>
            <person name="Oren A."/>
            <person name="Chaudhuri R.R."/>
            <person name="La Ragione R."/>
            <person name="Hildebrand F."/>
            <person name="Pallen M.J."/>
        </authorList>
    </citation>
    <scope>NUCLEOTIDE SEQUENCE</scope>
    <source>
        <strain evidence="9">CHK171-505</strain>
    </source>
</reference>
<dbReference type="InterPro" id="IPR003439">
    <property type="entry name" value="ABC_transporter-like_ATP-bd"/>
</dbReference>
<comment type="caution">
    <text evidence="9">The sequence shown here is derived from an EMBL/GenBank/DDBJ whole genome shotgun (WGS) entry which is preliminary data.</text>
</comment>
<dbReference type="PROSITE" id="PS50893">
    <property type="entry name" value="ABC_TRANSPORTER_2"/>
    <property type="match status" value="1"/>
</dbReference>
<reference evidence="9" key="2">
    <citation type="submission" date="2021-04" db="EMBL/GenBank/DDBJ databases">
        <authorList>
            <person name="Gilroy R."/>
        </authorList>
    </citation>
    <scope>NUCLEOTIDE SEQUENCE</scope>
    <source>
        <strain evidence="9">CHK171-505</strain>
    </source>
</reference>
<dbReference type="SMART" id="SM00382">
    <property type="entry name" value="AAA"/>
    <property type="match status" value="1"/>
</dbReference>
<dbReference type="PANTHER" id="PTHR43297">
    <property type="entry name" value="OLIGOPEPTIDE TRANSPORT ATP-BINDING PROTEIN APPD"/>
    <property type="match status" value="1"/>
</dbReference>
<dbReference type="Gene3D" id="3.40.50.300">
    <property type="entry name" value="P-loop containing nucleotide triphosphate hydrolases"/>
    <property type="match status" value="1"/>
</dbReference>
<evidence type="ECO:0000256" key="5">
    <source>
        <dbReference type="ARBA" id="ARBA00022741"/>
    </source>
</evidence>
<dbReference type="PANTHER" id="PTHR43297:SF2">
    <property type="entry name" value="DIPEPTIDE TRANSPORT ATP-BINDING PROTEIN DPPD"/>
    <property type="match status" value="1"/>
</dbReference>
<dbReference type="AlphaFoldDB" id="A0A9D2HXU2"/>
<dbReference type="Proteomes" id="UP000886856">
    <property type="component" value="Unassembled WGS sequence"/>
</dbReference>
<dbReference type="FunFam" id="3.40.50.300:FF:000016">
    <property type="entry name" value="Oligopeptide ABC transporter ATP-binding component"/>
    <property type="match status" value="1"/>
</dbReference>
<dbReference type="Pfam" id="PF00005">
    <property type="entry name" value="ABC_tran"/>
    <property type="match status" value="1"/>
</dbReference>
<organism evidence="9 10">
    <name type="scientific">Candidatus Jeotgalibaca merdavium</name>
    <dbReference type="NCBI Taxonomy" id="2838627"/>
    <lineage>
        <taxon>Bacteria</taxon>
        <taxon>Bacillati</taxon>
        <taxon>Bacillota</taxon>
        <taxon>Bacilli</taxon>
        <taxon>Lactobacillales</taxon>
        <taxon>Carnobacteriaceae</taxon>
        <taxon>Jeotgalibaca</taxon>
    </lineage>
</organism>
<gene>
    <name evidence="9" type="ORF">H9948_01045</name>
</gene>
<dbReference type="InterPro" id="IPR013563">
    <property type="entry name" value="Oligopep_ABC_C"/>
</dbReference>
<evidence type="ECO:0000313" key="9">
    <source>
        <dbReference type="EMBL" id="HJA89360.1"/>
    </source>
</evidence>
<dbReference type="PROSITE" id="PS00211">
    <property type="entry name" value="ABC_TRANSPORTER_1"/>
    <property type="match status" value="1"/>
</dbReference>
<evidence type="ECO:0000259" key="8">
    <source>
        <dbReference type="PROSITE" id="PS50893"/>
    </source>
</evidence>
<feature type="domain" description="ABC transporter" evidence="8">
    <location>
        <begin position="4"/>
        <end position="254"/>
    </location>
</feature>
<evidence type="ECO:0000256" key="3">
    <source>
        <dbReference type="ARBA" id="ARBA00022448"/>
    </source>
</evidence>
<dbReference type="InterPro" id="IPR050388">
    <property type="entry name" value="ABC_Ni/Peptide_Import"/>
</dbReference>
<comment type="subcellular location">
    <subcellularLocation>
        <location evidence="1">Cell membrane</location>
        <topology evidence="1">Peripheral membrane protein</topology>
    </subcellularLocation>
</comment>
<accession>A0A9D2HXU2</accession>
<dbReference type="GO" id="GO:0016887">
    <property type="term" value="F:ATP hydrolysis activity"/>
    <property type="evidence" value="ECO:0007669"/>
    <property type="project" value="InterPro"/>
</dbReference>
<evidence type="ECO:0000256" key="1">
    <source>
        <dbReference type="ARBA" id="ARBA00004202"/>
    </source>
</evidence>
<dbReference type="Pfam" id="PF08352">
    <property type="entry name" value="oligo_HPY"/>
    <property type="match status" value="1"/>
</dbReference>
<sequence>MTLLQVENLHTYFDTRRGTVKAVNGVSFSLEEGRTLGIVGESGSGKSQTAMSILKLFQKNQYIAEGSITFDGQDILSYSKKDLLKIRGNDISMIFQEPMTSLNPVFTVKHQLMEVLKIHQKMDAKAAYERTLELLAAVKIPNPERTAKQYPHQLSGGMSQRVMIAMALACSPKLLIADEPTTALDVIIQAEILKLMNELKEKFNTSILFITHDLGVISKMADDVIVMYGGKVVESAPIKEIFKNAQHPYTKRLLAAFLRTDIKQRQTNEQLDFYSSENDLFDFANFRENAVADSDWIQVADNHFVAARLK</sequence>
<keyword evidence="3" id="KW-0813">Transport</keyword>
<dbReference type="EMBL" id="DWYW01000019">
    <property type="protein sequence ID" value="HJA89360.1"/>
    <property type="molecule type" value="Genomic_DNA"/>
</dbReference>
<comment type="similarity">
    <text evidence="2">Belongs to the ABC transporter superfamily.</text>
</comment>
<name>A0A9D2HXU2_9LACT</name>
<proteinExistence type="inferred from homology"/>
<evidence type="ECO:0000313" key="10">
    <source>
        <dbReference type="Proteomes" id="UP000886856"/>
    </source>
</evidence>
<protein>
    <submittedName>
        <fullName evidence="9">ABC transporter ATP-binding protein</fullName>
    </submittedName>
</protein>
<keyword evidence="6 9" id="KW-0067">ATP-binding</keyword>
<keyword evidence="4" id="KW-1003">Cell membrane</keyword>